<feature type="domain" description="Ketoreductase" evidence="4">
    <location>
        <begin position="8"/>
        <end position="207"/>
    </location>
</feature>
<dbReference type="PANTHER" id="PTHR43296:SF2">
    <property type="entry name" value="PEROXISOMAL 2,4-DIENOYL-COA REDUCTASE [(3E)-ENOYL-COA-PRODUCING]"/>
    <property type="match status" value="1"/>
</dbReference>
<dbReference type="PANTHER" id="PTHR43296">
    <property type="entry name" value="PEROXISOMAL 2,4-DIENOYL-COA REDUCTASE"/>
    <property type="match status" value="1"/>
</dbReference>
<comment type="similarity">
    <text evidence="1">Belongs to the short-chain dehydrogenases/reductases (SDR) family.</text>
</comment>
<evidence type="ECO:0000313" key="6">
    <source>
        <dbReference type="Proteomes" id="UP000030004"/>
    </source>
</evidence>
<dbReference type="InterPro" id="IPR036291">
    <property type="entry name" value="NAD(P)-bd_dom_sf"/>
</dbReference>
<name>A0A0A0EC56_9RHOB</name>
<evidence type="ECO:0000256" key="3">
    <source>
        <dbReference type="ARBA" id="ARBA00023002"/>
    </source>
</evidence>
<dbReference type="InterPro" id="IPR002347">
    <property type="entry name" value="SDR_fam"/>
</dbReference>
<dbReference type="eggNOG" id="COG1028">
    <property type="taxonomic scope" value="Bacteria"/>
</dbReference>
<comment type="caution">
    <text evidence="5">The sequence shown here is derived from an EMBL/GenBank/DDBJ whole genome shotgun (WGS) entry which is preliminary data.</text>
</comment>
<dbReference type="OrthoDB" id="9797020at2"/>
<evidence type="ECO:0000313" key="5">
    <source>
        <dbReference type="EMBL" id="KGM47825.1"/>
    </source>
</evidence>
<proteinExistence type="inferred from homology"/>
<keyword evidence="2" id="KW-0521">NADP</keyword>
<evidence type="ECO:0000256" key="2">
    <source>
        <dbReference type="ARBA" id="ARBA00022857"/>
    </source>
</evidence>
<dbReference type="NCBIfam" id="NF005752">
    <property type="entry name" value="PRK07576.1"/>
    <property type="match status" value="1"/>
</dbReference>
<sequence length="263" mass="27514">MVTEFAGKTVFVSGGTSGINLGIAQHFARSGARVFVISRDPAKVDAAVAGLRELGAEADGMSADVRQYDQVKAAFDRCAEVFGQIDILVSGAAGNFLAKAENISSNGFRAVMEIDVLGTHHVMHAAYPHLTKPGACIINLSAPQGSVAMVGQAHVCAAKSGIDMLTRALALEWGPKGIRVNSVSPGPINGTEGQKRLVPDPAAVEERINSVPLRRMGTVQEVADLCAFLASDKATYITGTVIPVDGGTTLNPTPTRMGQFLEE</sequence>
<dbReference type="FunFam" id="3.40.50.720:FF:000084">
    <property type="entry name" value="Short-chain dehydrogenase reductase"/>
    <property type="match status" value="1"/>
</dbReference>
<organism evidence="5 6">
    <name type="scientific">Pseudooceanicola atlanticus</name>
    <dbReference type="NCBI Taxonomy" id="1461694"/>
    <lineage>
        <taxon>Bacteria</taxon>
        <taxon>Pseudomonadati</taxon>
        <taxon>Pseudomonadota</taxon>
        <taxon>Alphaproteobacteria</taxon>
        <taxon>Rhodobacterales</taxon>
        <taxon>Paracoccaceae</taxon>
        <taxon>Pseudooceanicola</taxon>
    </lineage>
</organism>
<dbReference type="STRING" id="1461694.ATO9_16050"/>
<dbReference type="InterPro" id="IPR057326">
    <property type="entry name" value="KR_dom"/>
</dbReference>
<dbReference type="CDD" id="cd05369">
    <property type="entry name" value="TER_DECR_SDR_a"/>
    <property type="match status" value="1"/>
</dbReference>
<dbReference type="Gene3D" id="3.40.50.720">
    <property type="entry name" value="NAD(P)-binding Rossmann-like Domain"/>
    <property type="match status" value="1"/>
</dbReference>
<dbReference type="SMART" id="SM00822">
    <property type="entry name" value="PKS_KR"/>
    <property type="match status" value="1"/>
</dbReference>
<evidence type="ECO:0000256" key="1">
    <source>
        <dbReference type="ARBA" id="ARBA00006484"/>
    </source>
</evidence>
<dbReference type="GO" id="GO:0008670">
    <property type="term" value="F:2,4-dienoyl-CoA reductase (NADPH) activity"/>
    <property type="evidence" value="ECO:0007669"/>
    <property type="project" value="InterPro"/>
</dbReference>
<accession>A0A0A0EC56</accession>
<dbReference type="AlphaFoldDB" id="A0A0A0EC56"/>
<evidence type="ECO:0000259" key="4">
    <source>
        <dbReference type="SMART" id="SM00822"/>
    </source>
</evidence>
<keyword evidence="6" id="KW-1185">Reference proteome</keyword>
<dbReference type="SUPFAM" id="SSF51735">
    <property type="entry name" value="NAD(P)-binding Rossmann-fold domains"/>
    <property type="match status" value="1"/>
</dbReference>
<dbReference type="Pfam" id="PF13561">
    <property type="entry name" value="adh_short_C2"/>
    <property type="match status" value="1"/>
</dbReference>
<dbReference type="GO" id="GO:0009062">
    <property type="term" value="P:fatty acid catabolic process"/>
    <property type="evidence" value="ECO:0007669"/>
    <property type="project" value="InterPro"/>
</dbReference>
<dbReference type="InterPro" id="IPR045017">
    <property type="entry name" value="DECR2-like"/>
</dbReference>
<gene>
    <name evidence="5" type="ORF">ATO9_16050</name>
</gene>
<protein>
    <submittedName>
        <fullName evidence="5">Short-chain dehydrogenase</fullName>
    </submittedName>
</protein>
<reference evidence="5 6" key="1">
    <citation type="journal article" date="2015" name="Antonie Van Leeuwenhoek">
        <title>Pseudooceanicola atlanticus gen. nov. sp. nov., isolated from surface seawater of the Atlantic Ocean and reclassification of Oceanicola batsensis, Oceanicola marinus, Oceanicola nitratireducens, Oceanicola nanhaiensis, Oceanicola antarcticus and Oceanicola flagellatus, as Pseudooceanicola batsensis comb. nov., Pseudooceanicola marinus comb. nov., Pseudooceanicola nitratireducens comb. nov., Pseudooceanicola nanhaiensis comb. nov., Pseudooceanicola antarcticus comb. nov., and Pseudooceanicola flagellatus comb. nov.</title>
        <authorList>
            <person name="Lai Q."/>
            <person name="Li G."/>
            <person name="Liu X."/>
            <person name="Du Y."/>
            <person name="Sun F."/>
            <person name="Shao Z."/>
        </authorList>
    </citation>
    <scope>NUCLEOTIDE SEQUENCE [LARGE SCALE GENOMIC DNA]</scope>
    <source>
        <strain evidence="5 6">22II-s11g</strain>
    </source>
</reference>
<dbReference type="EMBL" id="AQQX01000007">
    <property type="protein sequence ID" value="KGM47825.1"/>
    <property type="molecule type" value="Genomic_DNA"/>
</dbReference>
<dbReference type="PRINTS" id="PR00081">
    <property type="entry name" value="GDHRDH"/>
</dbReference>
<keyword evidence="3" id="KW-0560">Oxidoreductase</keyword>
<dbReference type="Proteomes" id="UP000030004">
    <property type="component" value="Unassembled WGS sequence"/>
</dbReference>